<evidence type="ECO:0000313" key="2">
    <source>
        <dbReference type="Proteomes" id="UP000322667"/>
    </source>
</evidence>
<protein>
    <submittedName>
        <fullName evidence="1">Uncharacterized protein</fullName>
    </submittedName>
</protein>
<gene>
    <name evidence="1" type="ORF">ES332_D13G095000v1</name>
</gene>
<dbReference type="Proteomes" id="UP000322667">
    <property type="component" value="Chromosome D13"/>
</dbReference>
<reference evidence="1 2" key="1">
    <citation type="submission" date="2019-07" db="EMBL/GenBank/DDBJ databases">
        <title>WGS assembly of Gossypium tomentosum.</title>
        <authorList>
            <person name="Chen Z.J."/>
            <person name="Sreedasyam A."/>
            <person name="Ando A."/>
            <person name="Song Q."/>
            <person name="De L."/>
            <person name="Hulse-Kemp A."/>
            <person name="Ding M."/>
            <person name="Ye W."/>
            <person name="Kirkbride R."/>
            <person name="Jenkins J."/>
            <person name="Plott C."/>
            <person name="Lovell J."/>
            <person name="Lin Y.-M."/>
            <person name="Vaughn R."/>
            <person name="Liu B."/>
            <person name="Li W."/>
            <person name="Simpson S."/>
            <person name="Scheffler B."/>
            <person name="Saski C."/>
            <person name="Grover C."/>
            <person name="Hu G."/>
            <person name="Conover J."/>
            <person name="Carlson J."/>
            <person name="Shu S."/>
            <person name="Boston L."/>
            <person name="Williams M."/>
            <person name="Peterson D."/>
            <person name="Mcgee K."/>
            <person name="Jones D."/>
            <person name="Wendel J."/>
            <person name="Stelly D."/>
            <person name="Grimwood J."/>
            <person name="Schmutz J."/>
        </authorList>
    </citation>
    <scope>NUCLEOTIDE SEQUENCE [LARGE SCALE GENOMIC DNA]</scope>
    <source>
        <strain evidence="1">7179.01</strain>
    </source>
</reference>
<dbReference type="EMBL" id="CM017635">
    <property type="protein sequence ID" value="TYH33956.1"/>
    <property type="molecule type" value="Genomic_DNA"/>
</dbReference>
<keyword evidence="2" id="KW-1185">Reference proteome</keyword>
<sequence length="69" mass="7307">MTERAQGRYRYGDRTVTWRGATHEGVVPGGGVARLGGVALARRHYMRAGITRAKGKAGSVAALEAHPSC</sequence>
<dbReference type="AlphaFoldDB" id="A0A5D2HWN1"/>
<organism evidence="1 2">
    <name type="scientific">Gossypium tomentosum</name>
    <name type="common">Hawaiian cotton</name>
    <name type="synonym">Gossypium sandvicense</name>
    <dbReference type="NCBI Taxonomy" id="34277"/>
    <lineage>
        <taxon>Eukaryota</taxon>
        <taxon>Viridiplantae</taxon>
        <taxon>Streptophyta</taxon>
        <taxon>Embryophyta</taxon>
        <taxon>Tracheophyta</taxon>
        <taxon>Spermatophyta</taxon>
        <taxon>Magnoliopsida</taxon>
        <taxon>eudicotyledons</taxon>
        <taxon>Gunneridae</taxon>
        <taxon>Pentapetalae</taxon>
        <taxon>rosids</taxon>
        <taxon>malvids</taxon>
        <taxon>Malvales</taxon>
        <taxon>Malvaceae</taxon>
        <taxon>Malvoideae</taxon>
        <taxon>Gossypium</taxon>
    </lineage>
</organism>
<evidence type="ECO:0000313" key="1">
    <source>
        <dbReference type="EMBL" id="TYH33956.1"/>
    </source>
</evidence>
<proteinExistence type="predicted"/>
<name>A0A5D2HWN1_GOSTO</name>
<accession>A0A5D2HWN1</accession>